<dbReference type="EMBL" id="DSUH01000389">
    <property type="protein sequence ID" value="HGU34547.1"/>
    <property type="molecule type" value="Genomic_DNA"/>
</dbReference>
<evidence type="ECO:0000313" key="1">
    <source>
        <dbReference type="EMBL" id="HGU34547.1"/>
    </source>
</evidence>
<organism evidence="1">
    <name type="scientific">Desulfatirhabdium butyrativorans</name>
    <dbReference type="NCBI Taxonomy" id="340467"/>
    <lineage>
        <taxon>Bacteria</taxon>
        <taxon>Pseudomonadati</taxon>
        <taxon>Thermodesulfobacteriota</taxon>
        <taxon>Desulfobacteria</taxon>
        <taxon>Desulfobacterales</taxon>
        <taxon>Desulfatirhabdiaceae</taxon>
        <taxon>Desulfatirhabdium</taxon>
    </lineage>
</organism>
<accession>A0A7C4RUW2</accession>
<dbReference type="Gene3D" id="3.90.1530.10">
    <property type="entry name" value="Conserved hypothetical protein from pyrococcus furiosus pfu- 392566-001, ParB domain"/>
    <property type="match status" value="1"/>
</dbReference>
<comment type="caution">
    <text evidence="1">The sequence shown here is derived from an EMBL/GenBank/DDBJ whole genome shotgun (WGS) entry which is preliminary data.</text>
</comment>
<evidence type="ECO:0008006" key="2">
    <source>
        <dbReference type="Google" id="ProtNLM"/>
    </source>
</evidence>
<sequence length="90" mass="10062">MSVFDYFIPTERSRILPLSRIQPREAVDPVRLERALEKMALAKSGILPKRRPIQVSCNPSGNYRVIDGNTTYYALVQLGEDAGVVEVVGE</sequence>
<name>A0A7C4RUW2_9BACT</name>
<proteinExistence type="predicted"/>
<protein>
    <recommendedName>
        <fullName evidence="2">ParB/Sulfiredoxin domain-containing protein</fullName>
    </recommendedName>
</protein>
<dbReference type="AlphaFoldDB" id="A0A7C4RUW2"/>
<reference evidence="1" key="1">
    <citation type="journal article" date="2020" name="mSystems">
        <title>Genome- and Community-Level Interaction Insights into Carbon Utilization and Element Cycling Functions of Hydrothermarchaeota in Hydrothermal Sediment.</title>
        <authorList>
            <person name="Zhou Z."/>
            <person name="Liu Y."/>
            <person name="Xu W."/>
            <person name="Pan J."/>
            <person name="Luo Z.H."/>
            <person name="Li M."/>
        </authorList>
    </citation>
    <scope>NUCLEOTIDE SEQUENCE [LARGE SCALE GENOMIC DNA]</scope>
    <source>
        <strain evidence="1">SpSt-477</strain>
    </source>
</reference>
<gene>
    <name evidence="1" type="ORF">ENS29_17140</name>
</gene>